<evidence type="ECO:0000313" key="3">
    <source>
        <dbReference type="EMBL" id="KAK4043526.1"/>
    </source>
</evidence>
<dbReference type="InterPro" id="IPR027417">
    <property type="entry name" value="P-loop_NTPase"/>
</dbReference>
<feature type="compositionally biased region" description="Basic residues" evidence="1">
    <location>
        <begin position="340"/>
        <end position="357"/>
    </location>
</feature>
<reference evidence="4" key="1">
    <citation type="journal article" date="2023" name="Mol. Phylogenet. Evol.">
        <title>Genome-scale phylogeny and comparative genomics of the fungal order Sordariales.</title>
        <authorList>
            <person name="Hensen N."/>
            <person name="Bonometti L."/>
            <person name="Westerberg I."/>
            <person name="Brannstrom I.O."/>
            <person name="Guillou S."/>
            <person name="Cros-Aarteil S."/>
            <person name="Calhoun S."/>
            <person name="Haridas S."/>
            <person name="Kuo A."/>
            <person name="Mondo S."/>
            <person name="Pangilinan J."/>
            <person name="Riley R."/>
            <person name="LaButti K."/>
            <person name="Andreopoulos B."/>
            <person name="Lipzen A."/>
            <person name="Chen C."/>
            <person name="Yan M."/>
            <person name="Daum C."/>
            <person name="Ng V."/>
            <person name="Clum A."/>
            <person name="Steindorff A."/>
            <person name="Ohm R.A."/>
            <person name="Martin F."/>
            <person name="Silar P."/>
            <person name="Natvig D.O."/>
            <person name="Lalanne C."/>
            <person name="Gautier V."/>
            <person name="Ament-Velasquez S.L."/>
            <person name="Kruys A."/>
            <person name="Hutchinson M.I."/>
            <person name="Powell A.J."/>
            <person name="Barry K."/>
            <person name="Miller A.N."/>
            <person name="Grigoriev I.V."/>
            <person name="Debuchy R."/>
            <person name="Gladieux P."/>
            <person name="Hiltunen Thoren M."/>
            <person name="Johannesson H."/>
        </authorList>
    </citation>
    <scope>NUCLEOTIDE SEQUENCE [LARGE SCALE GENOMIC DNA]</scope>
    <source>
        <strain evidence="4">CBS 284.82</strain>
    </source>
</reference>
<dbReference type="PANTHER" id="PTHR36681">
    <property type="entry name" value="NUCLEAR GTPASE, GERMINAL CENTER-ASSOCIATED, TANDEM DUPLICATE 3"/>
    <property type="match status" value="1"/>
</dbReference>
<dbReference type="EMBL" id="MU854327">
    <property type="protein sequence ID" value="KAK4043526.1"/>
    <property type="molecule type" value="Genomic_DNA"/>
</dbReference>
<dbReference type="Pfam" id="PF00350">
    <property type="entry name" value="Dynamin_N"/>
    <property type="match status" value="1"/>
</dbReference>
<dbReference type="PANTHER" id="PTHR36681:SF3">
    <property type="entry name" value="NUCLEAR GTPASE, GERMINAL CENTER-ASSOCIATED, TANDEM DUPLICATE 3"/>
    <property type="match status" value="1"/>
</dbReference>
<comment type="caution">
    <text evidence="3">The sequence shown here is derived from an EMBL/GenBank/DDBJ whole genome shotgun (WGS) entry which is preliminary data.</text>
</comment>
<proteinExistence type="predicted"/>
<gene>
    <name evidence="3" type="ORF">C8A01DRAFT_43650</name>
</gene>
<dbReference type="InterPro" id="IPR045063">
    <property type="entry name" value="Dynamin_N"/>
</dbReference>
<dbReference type="Gene3D" id="3.40.50.300">
    <property type="entry name" value="P-loop containing nucleotide triphosphate hydrolases"/>
    <property type="match status" value="1"/>
</dbReference>
<keyword evidence="4" id="KW-1185">Reference proteome</keyword>
<dbReference type="Proteomes" id="UP001303115">
    <property type="component" value="Unassembled WGS sequence"/>
</dbReference>
<feature type="region of interest" description="Disordered" evidence="1">
    <location>
        <begin position="337"/>
        <end position="409"/>
    </location>
</feature>
<feature type="domain" description="Dynamin N-terminal" evidence="2">
    <location>
        <begin position="23"/>
        <end position="262"/>
    </location>
</feature>
<feature type="compositionally biased region" description="Basic and acidic residues" evidence="1">
    <location>
        <begin position="363"/>
        <end position="377"/>
    </location>
</feature>
<dbReference type="SUPFAM" id="SSF52540">
    <property type="entry name" value="P-loop containing nucleoside triphosphate hydrolases"/>
    <property type="match status" value="1"/>
</dbReference>
<protein>
    <recommendedName>
        <fullName evidence="2">Dynamin N-terminal domain-containing protein</fullName>
    </recommendedName>
</protein>
<evidence type="ECO:0000313" key="4">
    <source>
        <dbReference type="Proteomes" id="UP001303115"/>
    </source>
</evidence>
<evidence type="ECO:0000259" key="2">
    <source>
        <dbReference type="Pfam" id="PF00350"/>
    </source>
</evidence>
<organism evidence="3 4">
    <name type="scientific">Parachaetomium inaequale</name>
    <dbReference type="NCBI Taxonomy" id="2588326"/>
    <lineage>
        <taxon>Eukaryota</taxon>
        <taxon>Fungi</taxon>
        <taxon>Dikarya</taxon>
        <taxon>Ascomycota</taxon>
        <taxon>Pezizomycotina</taxon>
        <taxon>Sordariomycetes</taxon>
        <taxon>Sordariomycetidae</taxon>
        <taxon>Sordariales</taxon>
        <taxon>Chaetomiaceae</taxon>
        <taxon>Parachaetomium</taxon>
    </lineage>
</organism>
<evidence type="ECO:0000256" key="1">
    <source>
        <dbReference type="SAM" id="MobiDB-lite"/>
    </source>
</evidence>
<name>A0AAN6PM78_9PEZI</name>
<dbReference type="AlphaFoldDB" id="A0AAN6PM78"/>
<accession>A0AAN6PM78</accession>
<sequence length="409" mass="45205">MPLPEAAQVDRLRSRATPQRTVVGVVGSTGAGKSSTINAVLDEEGLVPTNPMRACTASVTEIAYNPSDNKDEKYRAEIHFQSRDEWMTELRAGLDDMQTAQVDSDTGGSTGNGGDASVPLQKLRLVYPTLKSDDLRDGSVTIETLADEASVKDLLVAVKQIASSNSKDFLELLKPFIDSKEKTGDKTEEPGTIEYWPLINAVKIFVRSPILKTGLILVDLPGIHDSNAARAAIANGYIKQCSRLWIVTPITRTVDDKTTQTLLGDSFKRQLQFDGTYSKVTMICSKTDEFSVTDFLERILPPGHPVHQLNTQYQLLETERNKHREAIVTSKSGRAEINRARKRGHRATTSAARKRIKLQPTSETKDGDNSELEDKSVASEAEVENEQVSRETVQQRLEQALSRRNAPSR</sequence>